<dbReference type="KEGG" id="saci:Sinac_4663"/>
<dbReference type="OrthoDB" id="951040at2"/>
<evidence type="ECO:0000313" key="2">
    <source>
        <dbReference type="EMBL" id="AGA28840.1"/>
    </source>
</evidence>
<proteinExistence type="predicted"/>
<organism evidence="2 3">
    <name type="scientific">Singulisphaera acidiphila (strain ATCC BAA-1392 / DSM 18658 / VKM B-2454 / MOB10)</name>
    <dbReference type="NCBI Taxonomy" id="886293"/>
    <lineage>
        <taxon>Bacteria</taxon>
        <taxon>Pseudomonadati</taxon>
        <taxon>Planctomycetota</taxon>
        <taxon>Planctomycetia</taxon>
        <taxon>Isosphaerales</taxon>
        <taxon>Isosphaeraceae</taxon>
        <taxon>Singulisphaera</taxon>
    </lineage>
</organism>
<dbReference type="GO" id="GO:0006355">
    <property type="term" value="P:regulation of DNA-templated transcription"/>
    <property type="evidence" value="ECO:0007669"/>
    <property type="project" value="InterPro"/>
</dbReference>
<accession>L0DJ19</accession>
<dbReference type="Proteomes" id="UP000010798">
    <property type="component" value="Chromosome"/>
</dbReference>
<dbReference type="RefSeq" id="WP_015247954.1">
    <property type="nucleotide sequence ID" value="NC_019892.1"/>
</dbReference>
<name>L0DJ19_SINAD</name>
<evidence type="ECO:0000259" key="1">
    <source>
        <dbReference type="Pfam" id="PF01402"/>
    </source>
</evidence>
<dbReference type="GO" id="GO:0004180">
    <property type="term" value="F:carboxypeptidase activity"/>
    <property type="evidence" value="ECO:0007669"/>
    <property type="project" value="UniProtKB-KW"/>
</dbReference>
<dbReference type="HOGENOM" id="CLU_2169397_0_0_0"/>
<keyword evidence="3" id="KW-1185">Reference proteome</keyword>
<keyword evidence="2" id="KW-0378">Hydrolase</keyword>
<dbReference type="Pfam" id="PF01402">
    <property type="entry name" value="RHH_1"/>
    <property type="match status" value="1"/>
</dbReference>
<sequence length="110" mass="12284">MALLRCPSCNSKGEVLGNDPQGRFRCAQCGHRFVAGEANATQEYNILADDSPPFLPEATVERHDLLLEPSWRGWVDRLAKSRGLSESELIRRALVEYAKRTGFSDPPPRS</sequence>
<evidence type="ECO:0000313" key="3">
    <source>
        <dbReference type="Proteomes" id="UP000010798"/>
    </source>
</evidence>
<dbReference type="EMBL" id="CP003364">
    <property type="protein sequence ID" value="AGA28840.1"/>
    <property type="molecule type" value="Genomic_DNA"/>
</dbReference>
<dbReference type="InterPro" id="IPR002145">
    <property type="entry name" value="CopG"/>
</dbReference>
<dbReference type="CDD" id="cd21631">
    <property type="entry name" value="RHH_CopG_NikR-like"/>
    <property type="match status" value="1"/>
</dbReference>
<dbReference type="AlphaFoldDB" id="L0DJ19"/>
<protein>
    <submittedName>
        <fullName evidence="2">Zn-dependent carboxypeptidase</fullName>
    </submittedName>
</protein>
<feature type="domain" description="Ribbon-helix-helix protein CopG" evidence="1">
    <location>
        <begin position="75"/>
        <end position="100"/>
    </location>
</feature>
<keyword evidence="2" id="KW-0121">Carboxypeptidase</keyword>
<gene>
    <name evidence="2" type="ordered locus">Sinac_4663</name>
</gene>
<keyword evidence="2" id="KW-0645">Protease</keyword>
<reference evidence="2 3" key="1">
    <citation type="submission" date="2012-02" db="EMBL/GenBank/DDBJ databases">
        <title>Complete sequence of chromosome of Singulisphaera acidiphila DSM 18658.</title>
        <authorList>
            <consortium name="US DOE Joint Genome Institute (JGI-PGF)"/>
            <person name="Lucas S."/>
            <person name="Copeland A."/>
            <person name="Lapidus A."/>
            <person name="Glavina del Rio T."/>
            <person name="Dalin E."/>
            <person name="Tice H."/>
            <person name="Bruce D."/>
            <person name="Goodwin L."/>
            <person name="Pitluck S."/>
            <person name="Peters L."/>
            <person name="Ovchinnikova G."/>
            <person name="Chertkov O."/>
            <person name="Kyrpides N."/>
            <person name="Mavromatis K."/>
            <person name="Ivanova N."/>
            <person name="Brettin T."/>
            <person name="Detter J.C."/>
            <person name="Han C."/>
            <person name="Larimer F."/>
            <person name="Land M."/>
            <person name="Hauser L."/>
            <person name="Markowitz V."/>
            <person name="Cheng J.-F."/>
            <person name="Hugenholtz P."/>
            <person name="Woyke T."/>
            <person name="Wu D."/>
            <person name="Tindall B."/>
            <person name="Pomrenke H."/>
            <person name="Brambilla E."/>
            <person name="Klenk H.-P."/>
            <person name="Eisen J.A."/>
        </authorList>
    </citation>
    <scope>NUCLEOTIDE SEQUENCE [LARGE SCALE GENOMIC DNA]</scope>
    <source>
        <strain evidence="3">ATCC BAA-1392 / DSM 18658 / VKM B-2454 / MOB10</strain>
    </source>
</reference>